<dbReference type="EMBL" id="UPXP01000032">
    <property type="protein sequence ID" value="VBB40894.1"/>
    <property type="molecule type" value="Genomic_DNA"/>
</dbReference>
<gene>
    <name evidence="1" type="ORF">TRIP_E380010</name>
</gene>
<accession>A0A652ZYM9</accession>
<dbReference type="AlphaFoldDB" id="A0A652ZYM9"/>
<protein>
    <submittedName>
        <fullName evidence="1">Uncharacterized protein</fullName>
    </submittedName>
</protein>
<proteinExistence type="predicted"/>
<organism evidence="1">
    <name type="scientific">uncultured Spirochaetota bacterium</name>
    <dbReference type="NCBI Taxonomy" id="460511"/>
    <lineage>
        <taxon>Bacteria</taxon>
        <taxon>Pseudomonadati</taxon>
        <taxon>Spirochaetota</taxon>
        <taxon>environmental samples</taxon>
    </lineage>
</organism>
<reference evidence="1" key="1">
    <citation type="submission" date="2018-07" db="EMBL/GenBank/DDBJ databases">
        <authorList>
            <consortium name="Genoscope - CEA"/>
            <person name="William W."/>
        </authorList>
    </citation>
    <scope>NUCLEOTIDE SEQUENCE</scope>
    <source>
        <strain evidence="1">IK1</strain>
    </source>
</reference>
<evidence type="ECO:0000313" key="1">
    <source>
        <dbReference type="EMBL" id="VBB40894.1"/>
    </source>
</evidence>
<sequence>MQTQGWMRVGSVELGDRLVVSGSRGVGCENLFLKSRPEIGTYGMRYILIFPSIRPSARHGDEDAVFPLDDLDIVHHEAFIEGDGDIRLQFSFSRNLADSDVRNFHSKDAPFVYTATWVDSSLV</sequence>
<name>A0A652ZYM9_9SPIR</name>